<reference evidence="13" key="1">
    <citation type="journal article" date="2023" name="bioRxiv">
        <title>Scaffold-level genome assemblies of two parasitoid biocontrol wasps reveal the parthenogenesis mechanism and an associated novel virus.</title>
        <authorList>
            <person name="Inwood S."/>
            <person name="Skelly J."/>
            <person name="Guhlin J."/>
            <person name="Harrop T."/>
            <person name="Goldson S."/>
            <person name="Dearden P."/>
        </authorList>
    </citation>
    <scope>NUCLEOTIDE SEQUENCE</scope>
    <source>
        <strain evidence="13">Irish</strain>
        <tissue evidence="13">Whole body</tissue>
    </source>
</reference>
<evidence type="ECO:0000256" key="6">
    <source>
        <dbReference type="ARBA" id="ARBA00022840"/>
    </source>
</evidence>
<evidence type="ECO:0000256" key="7">
    <source>
        <dbReference type="ARBA" id="ARBA00023125"/>
    </source>
</evidence>
<dbReference type="InterPro" id="IPR027417">
    <property type="entry name" value="P-loop_NTPase"/>
</dbReference>
<dbReference type="InterPro" id="IPR044574">
    <property type="entry name" value="ARIP4-like"/>
</dbReference>
<dbReference type="CDD" id="cd18793">
    <property type="entry name" value="SF2_C_SNF"/>
    <property type="match status" value="1"/>
</dbReference>
<feature type="domain" description="Helicase C-terminal" evidence="12">
    <location>
        <begin position="1708"/>
        <end position="1882"/>
    </location>
</feature>
<evidence type="ECO:0000256" key="4">
    <source>
        <dbReference type="ARBA" id="ARBA00022801"/>
    </source>
</evidence>
<keyword evidence="7" id="KW-0238">DNA-binding</keyword>
<accession>A0AA39EXN2</accession>
<reference evidence="13" key="2">
    <citation type="submission" date="2023-03" db="EMBL/GenBank/DDBJ databases">
        <authorList>
            <person name="Inwood S.N."/>
            <person name="Skelly J.G."/>
            <person name="Guhlin J."/>
            <person name="Harrop T.W.R."/>
            <person name="Goldson S.G."/>
            <person name="Dearden P.K."/>
        </authorList>
    </citation>
    <scope>NUCLEOTIDE SEQUENCE</scope>
    <source>
        <strain evidence="13">Irish</strain>
        <tissue evidence="13">Whole body</tissue>
    </source>
</reference>
<dbReference type="PROSITE" id="PS51194">
    <property type="entry name" value="HELICASE_CTER"/>
    <property type="match status" value="1"/>
</dbReference>
<feature type="region of interest" description="Disordered" evidence="10">
    <location>
        <begin position="967"/>
        <end position="1222"/>
    </location>
</feature>
<feature type="domain" description="Helicase ATP-binding" evidence="11">
    <location>
        <begin position="1302"/>
        <end position="1490"/>
    </location>
</feature>
<name>A0AA39EXN2_9HYME</name>
<keyword evidence="4" id="KW-0378">Hydrolase</keyword>
<dbReference type="SUPFAM" id="SSF52540">
    <property type="entry name" value="P-loop containing nucleoside triphosphate hydrolases"/>
    <property type="match status" value="2"/>
</dbReference>
<evidence type="ECO:0000259" key="11">
    <source>
        <dbReference type="PROSITE" id="PS51192"/>
    </source>
</evidence>
<evidence type="ECO:0000256" key="8">
    <source>
        <dbReference type="ARBA" id="ARBA00023242"/>
    </source>
</evidence>
<dbReference type="GO" id="GO:0003677">
    <property type="term" value="F:DNA binding"/>
    <property type="evidence" value="ECO:0007669"/>
    <property type="project" value="UniProtKB-KW"/>
</dbReference>
<dbReference type="SMART" id="SM00487">
    <property type="entry name" value="DEXDc"/>
    <property type="match status" value="1"/>
</dbReference>
<feature type="compositionally biased region" description="Polar residues" evidence="10">
    <location>
        <begin position="725"/>
        <end position="734"/>
    </location>
</feature>
<dbReference type="SMART" id="SM00490">
    <property type="entry name" value="HELICc"/>
    <property type="match status" value="1"/>
</dbReference>
<feature type="region of interest" description="Disordered" evidence="10">
    <location>
        <begin position="510"/>
        <end position="610"/>
    </location>
</feature>
<evidence type="ECO:0008006" key="15">
    <source>
        <dbReference type="Google" id="ProtNLM"/>
    </source>
</evidence>
<feature type="region of interest" description="Disordered" evidence="10">
    <location>
        <begin position="638"/>
        <end position="803"/>
    </location>
</feature>
<comment type="subcellular location">
    <subcellularLocation>
        <location evidence="1">Nucleus</location>
    </subcellularLocation>
</comment>
<evidence type="ECO:0000313" key="13">
    <source>
        <dbReference type="EMBL" id="KAK0158699.1"/>
    </source>
</evidence>
<comment type="caution">
    <text evidence="13">The sequence shown here is derived from an EMBL/GenBank/DDBJ whole genome shotgun (WGS) entry which is preliminary data.</text>
</comment>
<feature type="compositionally biased region" description="Polar residues" evidence="10">
    <location>
        <begin position="937"/>
        <end position="953"/>
    </location>
</feature>
<feature type="compositionally biased region" description="Basic and acidic residues" evidence="10">
    <location>
        <begin position="1650"/>
        <end position="1662"/>
    </location>
</feature>
<evidence type="ECO:0000256" key="3">
    <source>
        <dbReference type="ARBA" id="ARBA00022741"/>
    </source>
</evidence>
<feature type="region of interest" description="Disordered" evidence="10">
    <location>
        <begin position="242"/>
        <end position="315"/>
    </location>
</feature>
<feature type="compositionally biased region" description="Low complexity" evidence="10">
    <location>
        <begin position="1637"/>
        <end position="1649"/>
    </location>
</feature>
<feature type="region of interest" description="Disordered" evidence="10">
    <location>
        <begin position="870"/>
        <end position="953"/>
    </location>
</feature>
<feature type="compositionally biased region" description="Basic residues" evidence="10">
    <location>
        <begin position="1100"/>
        <end position="1109"/>
    </location>
</feature>
<dbReference type="InterPro" id="IPR001650">
    <property type="entry name" value="Helicase_C-like"/>
</dbReference>
<comment type="similarity">
    <text evidence="2">Belongs to the SNF2/RAD54 helicase family.</text>
</comment>
<feature type="compositionally biased region" description="Polar residues" evidence="10">
    <location>
        <begin position="2141"/>
        <end position="2162"/>
    </location>
</feature>
<dbReference type="InterPro" id="IPR000330">
    <property type="entry name" value="SNF2_N"/>
</dbReference>
<dbReference type="Pfam" id="PF00176">
    <property type="entry name" value="SNF2-rel_dom"/>
    <property type="match status" value="1"/>
</dbReference>
<dbReference type="Pfam" id="PF00271">
    <property type="entry name" value="Helicase_C"/>
    <property type="match status" value="1"/>
</dbReference>
<keyword evidence="9" id="KW-0175">Coiled coil</keyword>
<feature type="compositionally biased region" description="Polar residues" evidence="10">
    <location>
        <begin position="2117"/>
        <end position="2131"/>
    </location>
</feature>
<feature type="compositionally biased region" description="Acidic residues" evidence="10">
    <location>
        <begin position="920"/>
        <end position="930"/>
    </location>
</feature>
<dbReference type="PROSITE" id="PS51192">
    <property type="entry name" value="HELICASE_ATP_BIND_1"/>
    <property type="match status" value="1"/>
</dbReference>
<evidence type="ECO:0000256" key="5">
    <source>
        <dbReference type="ARBA" id="ARBA00022806"/>
    </source>
</evidence>
<feature type="compositionally biased region" description="Basic and acidic residues" evidence="10">
    <location>
        <begin position="1210"/>
        <end position="1222"/>
    </location>
</feature>
<dbReference type="GO" id="GO:0004386">
    <property type="term" value="F:helicase activity"/>
    <property type="evidence" value="ECO:0007669"/>
    <property type="project" value="UniProtKB-KW"/>
</dbReference>
<feature type="compositionally biased region" description="Polar residues" evidence="10">
    <location>
        <begin position="564"/>
        <end position="610"/>
    </location>
</feature>
<evidence type="ECO:0000256" key="2">
    <source>
        <dbReference type="ARBA" id="ARBA00007025"/>
    </source>
</evidence>
<dbReference type="Proteomes" id="UP001168990">
    <property type="component" value="Unassembled WGS sequence"/>
</dbReference>
<dbReference type="GO" id="GO:0005634">
    <property type="term" value="C:nucleus"/>
    <property type="evidence" value="ECO:0007669"/>
    <property type="project" value="UniProtKB-SubCell"/>
</dbReference>
<feature type="compositionally biased region" description="Basic and acidic residues" evidence="10">
    <location>
        <begin position="286"/>
        <end position="299"/>
    </location>
</feature>
<keyword evidence="14" id="KW-1185">Reference proteome</keyword>
<feature type="coiled-coil region" evidence="9">
    <location>
        <begin position="371"/>
        <end position="398"/>
    </location>
</feature>
<evidence type="ECO:0000256" key="10">
    <source>
        <dbReference type="SAM" id="MobiDB-lite"/>
    </source>
</evidence>
<sequence length="2162" mass="247649">MNFELRCKVKTTPHEFAYRKEHCQDDLTMIDDDDMQCTACGDQLIAKKGRCFINRVVGTLQCQICYERCEDKEPWRSTNRSHFCIMCGKSSEQMQKCAKKDCSYSSCQVCILRNKSDASVETNKRRWNCFICNIEQLYPRRAVAATVMASLSEKSRERVLKNSDMKNNDNELSGINTKENVQKRTRAKVIISSDSELSSNASEANIFQKKIATQKSSTSTKSLKSLCIGTKTKTYNVDLRMINSDDDDDDDDLISNGHAEQSDDRKGTQQFKIQKSKEQKKKNVKKIHENNNDDIKKWEGPVSRANSNSSSDKEFSRHKIIHSYVSLQRISDIEKDYTVSPAQSLSPSPPSNSTLSKQDAFVLKNHVHKFFLEMKQSIKKLENKIEFIERNYHYKQKLKRKDATRMMMECTRMVRDWKEHVNTSEDKVVNRYNTWCKKARVKNIFINKSHVSNNIDTPNRYKEKINKSILIPSSDSDSDQTVVNYPIIHKSSSMHSIRSHDGAQAVDEVENQEQNNQPENIIERNLSRNKILDSSDESDVELRRNISPAHGQCVNEIDDDNVRDSSPIQNVDKSINNSKNSPIKQTERSSTPESKLDSNLNFDYSPQSSIDMFQDDNEIENNEENSLPLMTTEAQIHELPAKKNSPPKNKFINEDNNEKEKKKSKKTIPLDDSSSGSDDKILSESNKKSRSSTDEKKENQEKPPEKQSSEAKEKLIDNCNDESLVINNNPIDNDSSVDDNEEQARKALLDSSSDSEPEAIFNTSNEDNNLLLGDDELSDNDNIMNDKTKERRESQKSITSSNNCSISAKSKTIKFILRNNVHYKNDVKLRYVTTVKLSKLGKNILSQHSNALKESKEYLENKQVKSLMSIDNIEKKKKKTHSSASSEDGETSMKRSEKSRKKDKEAEETLLDHLNKVTENNEENNSDNEDDRNSVSKNDSSNENDLENLNISTESFTSTADKLYKDALLESSHSEAEATEDNEKNKPVSDNDSEKSDVENINEISGTQTKSKENTEKTNKRRKSSDSGSDIKVIKDDMKNDKSRWKRSKMLTMTFSSTDSEDEERKIKKKMARQEESSKNGAESGDKDEDNEHLTDSSPIKKKRTRRRRLASDDSDIKITDDSNSSDSDADNEKKNESSDNKQEDGKKSGKRRRKSDNSSDSSTPLEVRKSKLKRKRIRAIANDSDSESGNEYNSSQGGNKSGRKNIRKVLKDKQVAEDTKQAGKLEEERLKRMADRQKLYNEMYEARLANEKKVDKLVLDFDEESKEVLLSADEKLVRRLKPHQARGIKFMWDAAFESLERAKTTSGSGCILAHCMGLGKSFQVVTLAHTLLSNSEKTNVNTILIVAPLSTVLNWVNEFKIWLTEVENGDDIEIYEMTKCKTTTERKYQLENWSRTGGILIIGYEMFRNLTNATKKVKKSVRESILKCLVDPGADLVVCDEGHLLKNEDSAISKAMRRIRTLRRIVLTGTPLQNNLIEYHCMVQFVKPNLLGTKKEFLNRFANPIQNGQFDNSTEYDVKVMKKRAHVLHKMLEGSVQRFDYSVLMPFLPPKQEYVILLRLTDVQVKLYQYYIDKKARQQVRMGSTLFADFQALQRIWTHPLVVKMYTAKMIEKRREVETDSEGSLKDFIDDDDSDSNSSSKSSSNNDSDTVHLDSSDDQKKTNRRGTRANPLAETIDEPEVENKEWWSEFVKPEDLDDLRVSAKLLILFDIIKECEAMGDKVLVFSQSLYSLTLIEKFLGMIDDETQKGNELESLDNHTGSWSLGLDYFRLDGSTSADNRSQWVKSFNRPSNTRARLFLISTRAGGLGINLTAANRVVIFDASWNPSHDVQSIFRIYRFGQKKPCYVYRLLAAGTMEEKIYNRQVTKLSLSCRVVDEQQIERHFSNSDLAELYTFEPPNTEPSQLALPKDRLIAEIFLRHKKLVETYHEHDSLLENIAEEELDDEERKQAWLEYEQEKLGKRPMLPMNVYPTLYQQQTMMIHQSNNQMMNSFNMNEIDIQKEFANLLQFIRQDYPHLTESAQKDMAFRALSNMYNYVENRASTNLTNANMNMNMNMNMNNMHMNIPNVSNPTATLANALAQQEYTRQHSTTNKYHQQHQQQLQQQQMQYAQKFGNNVGKSTPTVGKTAATSHDDDVVEIPSSSSAVNSTLPATSSTKSQEE</sequence>
<feature type="compositionally biased region" description="Basic and acidic residues" evidence="10">
    <location>
        <begin position="521"/>
        <end position="533"/>
    </location>
</feature>
<dbReference type="InterPro" id="IPR038718">
    <property type="entry name" value="SNF2-like_sf"/>
</dbReference>
<feature type="compositionally biased region" description="Basic and acidic residues" evidence="10">
    <location>
        <begin position="1110"/>
        <end position="1121"/>
    </location>
</feature>
<dbReference type="InterPro" id="IPR049730">
    <property type="entry name" value="SNF2/RAD54-like_C"/>
</dbReference>
<keyword evidence="3" id="KW-0547">Nucleotide-binding</keyword>
<evidence type="ECO:0000256" key="1">
    <source>
        <dbReference type="ARBA" id="ARBA00004123"/>
    </source>
</evidence>
<dbReference type="InterPro" id="IPR014001">
    <property type="entry name" value="Helicase_ATP-bd"/>
</dbReference>
<keyword evidence="8" id="KW-0539">Nucleus</keyword>
<feature type="compositionally biased region" description="Basic and acidic residues" evidence="10">
    <location>
        <begin position="651"/>
        <end position="661"/>
    </location>
</feature>
<evidence type="ECO:0000256" key="9">
    <source>
        <dbReference type="SAM" id="Coils"/>
    </source>
</evidence>
<feature type="region of interest" description="Disordered" evidence="10">
    <location>
        <begin position="2117"/>
        <end position="2162"/>
    </location>
</feature>
<dbReference type="Gene3D" id="3.40.50.300">
    <property type="entry name" value="P-loop containing nucleotide triphosphate hydrolases"/>
    <property type="match status" value="1"/>
</dbReference>
<dbReference type="GO" id="GO:0016887">
    <property type="term" value="F:ATP hydrolysis activity"/>
    <property type="evidence" value="ECO:0007669"/>
    <property type="project" value="InterPro"/>
</dbReference>
<dbReference type="PANTHER" id="PTHR45797:SF3">
    <property type="entry name" value="TRANSCRIPTIONAL REGULATOR ATRX HOMOLOG"/>
    <property type="match status" value="1"/>
</dbReference>
<dbReference type="Gene3D" id="3.40.50.10810">
    <property type="entry name" value="Tandem AAA-ATPase domain"/>
    <property type="match status" value="1"/>
</dbReference>
<feature type="compositionally biased region" description="Basic and acidic residues" evidence="10">
    <location>
        <begin position="891"/>
        <end position="916"/>
    </location>
</feature>
<feature type="compositionally biased region" description="Basic and acidic residues" evidence="10">
    <location>
        <begin position="677"/>
        <end position="716"/>
    </location>
</feature>
<evidence type="ECO:0000313" key="14">
    <source>
        <dbReference type="Proteomes" id="UP001168990"/>
    </source>
</evidence>
<feature type="compositionally biased region" description="Basic and acidic residues" evidence="10">
    <location>
        <begin position="1131"/>
        <end position="1148"/>
    </location>
</feature>
<feature type="compositionally biased region" description="Basic and acidic residues" evidence="10">
    <location>
        <begin position="967"/>
        <end position="998"/>
    </location>
</feature>
<dbReference type="PANTHER" id="PTHR45797">
    <property type="entry name" value="RAD54-LIKE"/>
    <property type="match status" value="1"/>
</dbReference>
<feature type="compositionally biased region" description="Basic and acidic residues" evidence="10">
    <location>
        <begin position="784"/>
        <end position="795"/>
    </location>
</feature>
<feature type="compositionally biased region" description="Basic and acidic residues" evidence="10">
    <location>
        <begin position="1032"/>
        <end position="1043"/>
    </location>
</feature>
<proteinExistence type="inferred from homology"/>
<feature type="region of interest" description="Disordered" evidence="10">
    <location>
        <begin position="1623"/>
        <end position="1676"/>
    </location>
</feature>
<evidence type="ECO:0000259" key="12">
    <source>
        <dbReference type="PROSITE" id="PS51194"/>
    </source>
</evidence>
<protein>
    <recommendedName>
        <fullName evidence="15">Transcriptional regulator ATRX</fullName>
    </recommendedName>
</protein>
<feature type="compositionally biased region" description="Acidic residues" evidence="10">
    <location>
        <begin position="244"/>
        <end position="253"/>
    </location>
</feature>
<feature type="compositionally biased region" description="Polar residues" evidence="10">
    <location>
        <begin position="1188"/>
        <end position="1199"/>
    </location>
</feature>
<organism evidence="13 14">
    <name type="scientific">Microctonus aethiopoides</name>
    <dbReference type="NCBI Taxonomy" id="144406"/>
    <lineage>
        <taxon>Eukaryota</taxon>
        <taxon>Metazoa</taxon>
        <taxon>Ecdysozoa</taxon>
        <taxon>Arthropoda</taxon>
        <taxon>Hexapoda</taxon>
        <taxon>Insecta</taxon>
        <taxon>Pterygota</taxon>
        <taxon>Neoptera</taxon>
        <taxon>Endopterygota</taxon>
        <taxon>Hymenoptera</taxon>
        <taxon>Apocrita</taxon>
        <taxon>Ichneumonoidea</taxon>
        <taxon>Braconidae</taxon>
        <taxon>Euphorinae</taxon>
        <taxon>Microctonus</taxon>
    </lineage>
</organism>
<keyword evidence="6" id="KW-0067">ATP-binding</keyword>
<dbReference type="EMBL" id="JAQQBS010001424">
    <property type="protein sequence ID" value="KAK0158699.1"/>
    <property type="molecule type" value="Genomic_DNA"/>
</dbReference>
<gene>
    <name evidence="13" type="ORF">PV328_009675</name>
</gene>
<keyword evidence="5" id="KW-0347">Helicase</keyword>
<dbReference type="GO" id="GO:0005524">
    <property type="term" value="F:ATP binding"/>
    <property type="evidence" value="ECO:0007669"/>
    <property type="project" value="UniProtKB-KW"/>
</dbReference>